<accession>A0A1H2SHF1</accession>
<dbReference type="GO" id="GO:0009306">
    <property type="term" value="P:protein secretion"/>
    <property type="evidence" value="ECO:0007669"/>
    <property type="project" value="InterPro"/>
</dbReference>
<comment type="similarity">
    <text evidence="2 12">Belongs to the type III secretion exporter family.</text>
</comment>
<keyword evidence="7 12" id="KW-1005">Bacterial flagellum biogenesis</keyword>
<dbReference type="InterPro" id="IPR029025">
    <property type="entry name" value="T3SS_substrate_exporter_C"/>
</dbReference>
<evidence type="ECO:0000256" key="1">
    <source>
        <dbReference type="ARBA" id="ARBA00004651"/>
    </source>
</evidence>
<keyword evidence="5 12" id="KW-1003">Cell membrane</keyword>
<dbReference type="Gene3D" id="6.10.250.2080">
    <property type="match status" value="1"/>
</dbReference>
<evidence type="ECO:0000313" key="14">
    <source>
        <dbReference type="EMBL" id="SDW30948.1"/>
    </source>
</evidence>
<dbReference type="STRING" id="89784.SAMN04489725_10464"/>
<reference evidence="15" key="1">
    <citation type="submission" date="2016-10" db="EMBL/GenBank/DDBJ databases">
        <authorList>
            <person name="Varghese N."/>
        </authorList>
    </citation>
    <scope>NUCLEOTIDE SEQUENCE [LARGE SCALE GENOMIC DNA]</scope>
    <source>
        <strain evidence="15">DSM 12489</strain>
    </source>
</reference>
<feature type="transmembrane region" description="Helical" evidence="12">
    <location>
        <begin position="98"/>
        <end position="118"/>
    </location>
</feature>
<dbReference type="Gene3D" id="3.40.1690.10">
    <property type="entry name" value="secretion proteins EscU"/>
    <property type="match status" value="1"/>
</dbReference>
<evidence type="ECO:0000256" key="4">
    <source>
        <dbReference type="ARBA" id="ARBA00022448"/>
    </source>
</evidence>
<dbReference type="GO" id="GO:0005886">
    <property type="term" value="C:plasma membrane"/>
    <property type="evidence" value="ECO:0007669"/>
    <property type="project" value="UniProtKB-SubCell"/>
</dbReference>
<evidence type="ECO:0000256" key="8">
    <source>
        <dbReference type="ARBA" id="ARBA00022927"/>
    </source>
</evidence>
<dbReference type="FunFam" id="3.40.1690.10:FF:000001">
    <property type="entry name" value="Flagellar biosynthetic protein FlhB"/>
    <property type="match status" value="1"/>
</dbReference>
<evidence type="ECO:0000256" key="11">
    <source>
        <dbReference type="ARBA" id="ARBA00023225"/>
    </source>
</evidence>
<dbReference type="InterPro" id="IPR006135">
    <property type="entry name" value="T3SS_substrate_exporter"/>
</dbReference>
<feature type="transmembrane region" description="Helical" evidence="12">
    <location>
        <begin position="39"/>
        <end position="60"/>
    </location>
</feature>
<keyword evidence="15" id="KW-1185">Reference proteome</keyword>
<dbReference type="GO" id="GO:0044780">
    <property type="term" value="P:bacterial-type flagellum assembly"/>
    <property type="evidence" value="ECO:0007669"/>
    <property type="project" value="InterPro"/>
</dbReference>
<dbReference type="PANTHER" id="PTHR30531:SF12">
    <property type="entry name" value="FLAGELLAR BIOSYNTHETIC PROTEIN FLHB"/>
    <property type="match status" value="1"/>
</dbReference>
<keyword evidence="11 12" id="KW-1006">Bacterial flagellum protein export</keyword>
<feature type="region of interest" description="Disordered" evidence="13">
    <location>
        <begin position="14"/>
        <end position="33"/>
    </location>
</feature>
<gene>
    <name evidence="12" type="primary">flhB</name>
    <name evidence="14" type="ORF">SAMN04489725_10464</name>
</gene>
<keyword evidence="10 12" id="KW-0472">Membrane</keyword>
<dbReference type="PANTHER" id="PTHR30531">
    <property type="entry name" value="FLAGELLAR BIOSYNTHETIC PROTEIN FLHB"/>
    <property type="match status" value="1"/>
</dbReference>
<evidence type="ECO:0000256" key="6">
    <source>
        <dbReference type="ARBA" id="ARBA00022692"/>
    </source>
</evidence>
<evidence type="ECO:0000256" key="5">
    <source>
        <dbReference type="ARBA" id="ARBA00022475"/>
    </source>
</evidence>
<comment type="subcellular location">
    <subcellularLocation>
        <location evidence="1">Cell membrane</location>
        <topology evidence="1">Multi-pass membrane protein</topology>
    </subcellularLocation>
</comment>
<evidence type="ECO:0000256" key="7">
    <source>
        <dbReference type="ARBA" id="ARBA00022795"/>
    </source>
</evidence>
<evidence type="ECO:0000256" key="9">
    <source>
        <dbReference type="ARBA" id="ARBA00022989"/>
    </source>
</evidence>
<evidence type="ECO:0000256" key="10">
    <source>
        <dbReference type="ARBA" id="ARBA00023136"/>
    </source>
</evidence>
<keyword evidence="14" id="KW-0966">Cell projection</keyword>
<evidence type="ECO:0000313" key="15">
    <source>
        <dbReference type="Proteomes" id="UP000182589"/>
    </source>
</evidence>
<keyword evidence="9 12" id="KW-1133">Transmembrane helix</keyword>
<evidence type="ECO:0000256" key="12">
    <source>
        <dbReference type="RuleBase" id="RU364091"/>
    </source>
</evidence>
<feature type="transmembrane region" description="Helical" evidence="12">
    <location>
        <begin position="195"/>
        <end position="217"/>
    </location>
</feature>
<dbReference type="PRINTS" id="PR00950">
    <property type="entry name" value="TYPE3IMSPROT"/>
</dbReference>
<comment type="caution">
    <text evidence="12">Lacks conserved residue(s) required for the propagation of feature annotation.</text>
</comment>
<dbReference type="NCBIfam" id="TIGR00328">
    <property type="entry name" value="flhB"/>
    <property type="match status" value="1"/>
</dbReference>
<dbReference type="RefSeq" id="WP_244885114.1">
    <property type="nucleotide sequence ID" value="NZ_BSRA01000001.1"/>
</dbReference>
<keyword evidence="6 12" id="KW-0812">Transmembrane</keyword>
<dbReference type="Pfam" id="PF01312">
    <property type="entry name" value="Bac_export_2"/>
    <property type="match status" value="1"/>
</dbReference>
<keyword evidence="14" id="KW-0282">Flagellum</keyword>
<keyword evidence="14" id="KW-0969">Cilium</keyword>
<dbReference type="EMBL" id="FNOJ01000004">
    <property type="protein sequence ID" value="SDW30948.1"/>
    <property type="molecule type" value="Genomic_DNA"/>
</dbReference>
<evidence type="ECO:0000256" key="13">
    <source>
        <dbReference type="SAM" id="MobiDB-lite"/>
    </source>
</evidence>
<sequence>MTVRVMRLQRFAEERTERATPRRREEARKEGRVAKSPELTSAIALAALLVALRVVGPMVWGQWENIFQLDFSTSPPKTWTTGTVEQLLVEQMMSALKALAPIVGTALVMGVAVAVMQVRPMLTVKQLIPDFSRLLPTAGVKRLFSASSLVELGKSLSKLVIVGALSYSSISRMAGEIRGYDDTDVMSIPSVVGSLVFQLGIRIAVAMVLLAALDFAYQRYAFEKSLRMTKQEVKDEWKDTEGNPQIKSTIRKRARQIAMRRMMQAVPKADVVVTNPTHFAIALRYDGATMTAPEVVAKGADALAQRIKVVASESGVPMVENKPLAQSLYRMVDIGEQVPAELYQAVAEVLAYVYRMRATGRR</sequence>
<dbReference type="AlphaFoldDB" id="A0A1H2SHF1"/>
<evidence type="ECO:0000256" key="2">
    <source>
        <dbReference type="ARBA" id="ARBA00010690"/>
    </source>
</evidence>
<evidence type="ECO:0000256" key="3">
    <source>
        <dbReference type="ARBA" id="ARBA00021622"/>
    </source>
</evidence>
<proteinExistence type="inferred from homology"/>
<keyword evidence="4 12" id="KW-0813">Transport</keyword>
<keyword evidence="8 12" id="KW-0653">Protein transport</keyword>
<dbReference type="InterPro" id="IPR006136">
    <property type="entry name" value="FlhB"/>
</dbReference>
<dbReference type="SUPFAM" id="SSF160544">
    <property type="entry name" value="EscU C-terminal domain-like"/>
    <property type="match status" value="1"/>
</dbReference>
<protein>
    <recommendedName>
        <fullName evidence="3 12">Flagellar biosynthetic protein FlhB</fullName>
    </recommendedName>
</protein>
<name>A0A1H2SHF1_9BACL</name>
<organism evidence="14 15">
    <name type="scientific">Alicyclobacillus hesperidum</name>
    <dbReference type="NCBI Taxonomy" id="89784"/>
    <lineage>
        <taxon>Bacteria</taxon>
        <taxon>Bacillati</taxon>
        <taxon>Bacillota</taxon>
        <taxon>Bacilli</taxon>
        <taxon>Bacillales</taxon>
        <taxon>Alicyclobacillaceae</taxon>
        <taxon>Alicyclobacillus</taxon>
    </lineage>
</organism>
<comment type="function">
    <text evidence="12">Required for formation of the rod structure in the basal body of the flagellar apparatus. Together with FliI and FliH, may constitute the export apparatus of flagellin.</text>
</comment>
<dbReference type="Proteomes" id="UP000182589">
    <property type="component" value="Unassembled WGS sequence"/>
</dbReference>